<dbReference type="GO" id="GO:0050660">
    <property type="term" value="F:flavin adenine dinucleotide binding"/>
    <property type="evidence" value="ECO:0007669"/>
    <property type="project" value="InterPro"/>
</dbReference>
<dbReference type="Gene3D" id="3.50.50.60">
    <property type="entry name" value="FAD/NAD(P)-binding domain"/>
    <property type="match status" value="2"/>
</dbReference>
<evidence type="ECO:0000256" key="1">
    <source>
        <dbReference type="ARBA" id="ARBA00010790"/>
    </source>
</evidence>
<dbReference type="Proteomes" id="UP000289411">
    <property type="component" value="Unassembled WGS sequence"/>
</dbReference>
<dbReference type="PANTHER" id="PTHR46056">
    <property type="entry name" value="LONG-CHAIN-ALCOHOL OXIDASE"/>
    <property type="match status" value="1"/>
</dbReference>
<feature type="domain" description="Glucose-methanol-choline oxidoreductase N-terminal" evidence="5">
    <location>
        <begin position="83"/>
        <end position="303"/>
    </location>
</feature>
<dbReference type="InterPro" id="IPR036188">
    <property type="entry name" value="FAD/NAD-bd_sf"/>
</dbReference>
<protein>
    <submittedName>
        <fullName evidence="7">GMC family oxidoreductase</fullName>
    </submittedName>
</protein>
<proteinExistence type="inferred from homology"/>
<accession>A0A4Q2RID8</accession>
<reference evidence="7 8" key="1">
    <citation type="submission" date="2018-09" db="EMBL/GenBank/DDBJ databases">
        <authorList>
            <person name="Grouzdev D.S."/>
            <person name="Krutkina M.S."/>
        </authorList>
    </citation>
    <scope>NUCLEOTIDE SEQUENCE [LARGE SCALE GENOMIC DNA]</scope>
    <source>
        <strain evidence="7 8">RmlP001</strain>
    </source>
</reference>
<keyword evidence="8" id="KW-1185">Reference proteome</keyword>
<dbReference type="PANTHER" id="PTHR46056:SF12">
    <property type="entry name" value="LONG-CHAIN-ALCOHOL OXIDASE"/>
    <property type="match status" value="1"/>
</dbReference>
<sequence>MSRAPFAPSDEVDAVVIGTGAGGAPLLARLASAGLSVVALEAGRALDPARDYARDEEAQGFLFWNDERLSAGRDPVAFGRNNSGTGVGGSTLHYTAYTVRAQPADLRLKTEFGVGEDWPFDYATLEPYYDEVEATVGVSGPSPYPWGPPRTPYPLKPLPLNGAAQLMQRGCDALGLRTSPAANAALSGSYSSDGTVFRPACHACGFCQAGCATGAKGSADVTWLPLARAAGAEIRPECFATGFERDAAGRITAVVYRTPAGEERQRCRAVFLCAGAIETPRLLLLGGLANGSGQVGRNFMAHTGIQVWGQFDDFVRPFKGIPGGLISEDTHRPADADFAGGYLLQSIGVMPVTYASQVARGRKLWGPQLRAHMRGYNNTAGINILGDCLPDAGNYLELSDEPDARGLPKPRVHFTMGENERRMTDHADRLMRRIWEAAGARDIWSFPRNAHIIGTARMGTDPERSVVDPDGKAHDVPNLYVSDNSTFPSALGANPALTIMALALRTADRFLAKRGA</sequence>
<evidence type="ECO:0000256" key="3">
    <source>
        <dbReference type="ARBA" id="ARBA00022827"/>
    </source>
</evidence>
<evidence type="ECO:0000259" key="5">
    <source>
        <dbReference type="Pfam" id="PF00732"/>
    </source>
</evidence>
<evidence type="ECO:0000256" key="2">
    <source>
        <dbReference type="ARBA" id="ARBA00022630"/>
    </source>
</evidence>
<keyword evidence="2" id="KW-0285">Flavoprotein</keyword>
<evidence type="ECO:0000256" key="4">
    <source>
        <dbReference type="ARBA" id="ARBA00023002"/>
    </source>
</evidence>
<keyword evidence="4" id="KW-0560">Oxidoreductase</keyword>
<dbReference type="SUPFAM" id="SSF54373">
    <property type="entry name" value="FAD-linked reductases, C-terminal domain"/>
    <property type="match status" value="1"/>
</dbReference>
<gene>
    <name evidence="7" type="ORF">D3272_01320</name>
</gene>
<dbReference type="AlphaFoldDB" id="A0A4Q2RID8"/>
<dbReference type="EMBL" id="QYBC01000001">
    <property type="protein sequence ID" value="RYB07796.1"/>
    <property type="molecule type" value="Genomic_DNA"/>
</dbReference>
<feature type="domain" description="Glucose-methanol-choline oxidoreductase C-terminal" evidence="6">
    <location>
        <begin position="390"/>
        <end position="503"/>
    </location>
</feature>
<reference evidence="7 8" key="2">
    <citation type="submission" date="2019-02" db="EMBL/GenBank/DDBJ databases">
        <title>'Lichenibacterium ramalinii' gen. nov. sp. nov., 'Lichenibacterium minor' gen. nov. sp. nov.</title>
        <authorList>
            <person name="Pankratov T."/>
        </authorList>
    </citation>
    <scope>NUCLEOTIDE SEQUENCE [LARGE SCALE GENOMIC DNA]</scope>
    <source>
        <strain evidence="7 8">RmlP001</strain>
    </source>
</reference>
<dbReference type="InterPro" id="IPR000172">
    <property type="entry name" value="GMC_OxRdtase_N"/>
</dbReference>
<evidence type="ECO:0000313" key="7">
    <source>
        <dbReference type="EMBL" id="RYB07796.1"/>
    </source>
</evidence>
<dbReference type="OrthoDB" id="9798604at2"/>
<name>A0A4Q2RID8_9HYPH</name>
<dbReference type="InterPro" id="IPR007867">
    <property type="entry name" value="GMC_OxRtase_C"/>
</dbReference>
<organism evidence="7 8">
    <name type="scientific">Lichenibacterium ramalinae</name>
    <dbReference type="NCBI Taxonomy" id="2316527"/>
    <lineage>
        <taxon>Bacteria</taxon>
        <taxon>Pseudomonadati</taxon>
        <taxon>Pseudomonadota</taxon>
        <taxon>Alphaproteobacteria</taxon>
        <taxon>Hyphomicrobiales</taxon>
        <taxon>Lichenihabitantaceae</taxon>
        <taxon>Lichenibacterium</taxon>
    </lineage>
</organism>
<keyword evidence="3" id="KW-0274">FAD</keyword>
<dbReference type="RefSeq" id="WP_129217267.1">
    <property type="nucleotide sequence ID" value="NZ_QYBC01000001.1"/>
</dbReference>
<evidence type="ECO:0000313" key="8">
    <source>
        <dbReference type="Proteomes" id="UP000289411"/>
    </source>
</evidence>
<dbReference type="SUPFAM" id="SSF51905">
    <property type="entry name" value="FAD/NAD(P)-binding domain"/>
    <property type="match status" value="1"/>
</dbReference>
<dbReference type="GO" id="GO:0016614">
    <property type="term" value="F:oxidoreductase activity, acting on CH-OH group of donors"/>
    <property type="evidence" value="ECO:0007669"/>
    <property type="project" value="InterPro"/>
</dbReference>
<dbReference type="Pfam" id="PF05199">
    <property type="entry name" value="GMC_oxred_C"/>
    <property type="match status" value="1"/>
</dbReference>
<dbReference type="Pfam" id="PF00732">
    <property type="entry name" value="GMC_oxred_N"/>
    <property type="match status" value="1"/>
</dbReference>
<comment type="caution">
    <text evidence="7">The sequence shown here is derived from an EMBL/GenBank/DDBJ whole genome shotgun (WGS) entry which is preliminary data.</text>
</comment>
<evidence type="ECO:0000259" key="6">
    <source>
        <dbReference type="Pfam" id="PF05199"/>
    </source>
</evidence>
<comment type="similarity">
    <text evidence="1">Belongs to the GMC oxidoreductase family.</text>
</comment>